<accession>S1MTE8</accession>
<feature type="active site" description="Proton donor" evidence="5">
    <location>
        <position position="214"/>
    </location>
</feature>
<evidence type="ECO:0000256" key="3">
    <source>
        <dbReference type="ARBA" id="ARBA00022801"/>
    </source>
</evidence>
<dbReference type="eggNOG" id="COG3940">
    <property type="taxonomic scope" value="Bacteria"/>
</dbReference>
<comment type="similarity">
    <text evidence="1 7">Belongs to the glycosyl hydrolase 43 family.</text>
</comment>
<keyword evidence="4 7" id="KW-0326">Glycosidase</keyword>
<keyword evidence="3 7" id="KW-0378">Hydrolase</keyword>
<dbReference type="GO" id="GO:0005975">
    <property type="term" value="P:carbohydrate metabolic process"/>
    <property type="evidence" value="ECO:0007669"/>
    <property type="project" value="InterPro"/>
</dbReference>
<feature type="active site" description="Proton acceptor" evidence="5">
    <location>
        <position position="46"/>
    </location>
</feature>
<protein>
    <submittedName>
        <fullName evidence="9">Uncharacterized protein</fullName>
    </submittedName>
</protein>
<sequence>MKKKLLLGAILTCGLVLGIAACQFNQSAKFTMTKQMTNIVDNNGADPWVSYEKGRYYYTKTTGDSVTLWRSKQLETVFTGKQKTIFKIPDELESIWAPEIHYLDGRWVVYFAANKANETHRMYALTNPSKDPYKGNWQLTPIKGMDDKFAIDGTILTVKDKNYFIWSGWQGYENVAQNIYISPMISPTEVENKKIELSHPEYEWEMRQKPFINEGPQVTIKNDTIHLIYSASGSWDNDYCLGELTAKVEADLLNPASWSKAKAPILKSNAEVYGPGHHSIVSTKDGKQDWIIYHTARWDHSGWHRLVRMNQVKWQGNKIKLSSPTVDNELISRPSSQELSRFTLAATQAEKTKGLSVINDDYALNHQVITGFENPNDQLTFHFQAPKTAEYTVMAYVKMENYDDPENILEAKFSVKQEEKIAKIYPSQYYQPVQIKIKLNQGKQTIHFQSVIGVDTLSVDRIEIIENQGE</sequence>
<dbReference type="STRING" id="1121865.OMW_02024"/>
<dbReference type="PANTHER" id="PTHR43817:SF1">
    <property type="entry name" value="HYDROLASE, FAMILY 43, PUTATIVE (AFU_ORTHOLOGUE AFUA_3G01660)-RELATED"/>
    <property type="match status" value="1"/>
</dbReference>
<evidence type="ECO:0000256" key="4">
    <source>
        <dbReference type="ARBA" id="ARBA00023295"/>
    </source>
</evidence>
<dbReference type="Proteomes" id="UP000014113">
    <property type="component" value="Unassembled WGS sequence"/>
</dbReference>
<evidence type="ECO:0000256" key="1">
    <source>
        <dbReference type="ARBA" id="ARBA00009865"/>
    </source>
</evidence>
<gene>
    <name evidence="9" type="ORF">I568_02271</name>
</gene>
<feature type="site" description="Important for catalytic activity, responsible for pKa modulation of the active site Glu and correct orientation of both the proton donor and substrate" evidence="6">
    <location>
        <position position="152"/>
    </location>
</feature>
<dbReference type="PROSITE" id="PS51257">
    <property type="entry name" value="PROKAR_LIPOPROTEIN"/>
    <property type="match status" value="1"/>
</dbReference>
<dbReference type="SUPFAM" id="SSF75005">
    <property type="entry name" value="Arabinanase/levansucrase/invertase"/>
    <property type="match status" value="1"/>
</dbReference>
<proteinExistence type="inferred from homology"/>
<keyword evidence="10" id="KW-1185">Reference proteome</keyword>
<evidence type="ECO:0000256" key="6">
    <source>
        <dbReference type="PIRSR" id="PIRSR606710-2"/>
    </source>
</evidence>
<dbReference type="RefSeq" id="WP_016184130.1">
    <property type="nucleotide sequence ID" value="NZ_JXKI01000010.1"/>
</dbReference>
<evidence type="ECO:0000256" key="7">
    <source>
        <dbReference type="RuleBase" id="RU361187"/>
    </source>
</evidence>
<evidence type="ECO:0000256" key="8">
    <source>
        <dbReference type="SAM" id="SignalP"/>
    </source>
</evidence>
<evidence type="ECO:0000313" key="10">
    <source>
        <dbReference type="Proteomes" id="UP000014113"/>
    </source>
</evidence>
<name>S1MTE8_9ENTE</name>
<dbReference type="AlphaFoldDB" id="S1MTE8"/>
<dbReference type="InterPro" id="IPR023296">
    <property type="entry name" value="Glyco_hydro_beta-prop_sf"/>
</dbReference>
<dbReference type="CDD" id="cd18820">
    <property type="entry name" value="GH43_LbAraf43-like"/>
    <property type="match status" value="1"/>
</dbReference>
<dbReference type="PANTHER" id="PTHR43817">
    <property type="entry name" value="GLYCOSYL HYDROLASE"/>
    <property type="match status" value="1"/>
</dbReference>
<reference evidence="9 10" key="1">
    <citation type="submission" date="2013-03" db="EMBL/GenBank/DDBJ databases">
        <title>The Genome Sequence of Enterococcus columbae ATCC_51263 (PacBio/Illumina hybrid assembly).</title>
        <authorList>
            <consortium name="The Broad Institute Genomics Platform"/>
            <consortium name="The Broad Institute Genome Sequencing Center for Infectious Disease"/>
            <person name="Earl A."/>
            <person name="Russ C."/>
            <person name="Gilmore M."/>
            <person name="Surin D."/>
            <person name="Walker B."/>
            <person name="Young S."/>
            <person name="Zeng Q."/>
            <person name="Gargeya S."/>
            <person name="Fitzgerald M."/>
            <person name="Haas B."/>
            <person name="Abouelleil A."/>
            <person name="Allen A.W."/>
            <person name="Alvarado L."/>
            <person name="Arachchi H.M."/>
            <person name="Berlin A.M."/>
            <person name="Chapman S.B."/>
            <person name="Gainer-Dewar J."/>
            <person name="Goldberg J."/>
            <person name="Griggs A."/>
            <person name="Gujja S."/>
            <person name="Hansen M."/>
            <person name="Howarth C."/>
            <person name="Imamovic A."/>
            <person name="Ireland A."/>
            <person name="Larimer J."/>
            <person name="McCowan C."/>
            <person name="Murphy C."/>
            <person name="Pearson M."/>
            <person name="Poon T.W."/>
            <person name="Priest M."/>
            <person name="Roberts A."/>
            <person name="Saif S."/>
            <person name="Shea T."/>
            <person name="Sisk P."/>
            <person name="Sykes S."/>
            <person name="Wortman J."/>
            <person name="Nusbaum C."/>
            <person name="Birren B."/>
        </authorList>
    </citation>
    <scope>NUCLEOTIDE SEQUENCE [LARGE SCALE GENOMIC DNA]</scope>
    <source>
        <strain evidence="9 10">ATCC 51263</strain>
    </source>
</reference>
<evidence type="ECO:0000256" key="2">
    <source>
        <dbReference type="ARBA" id="ARBA00022729"/>
    </source>
</evidence>
<dbReference type="Gene3D" id="2.60.120.260">
    <property type="entry name" value="Galactose-binding domain-like"/>
    <property type="match status" value="1"/>
</dbReference>
<dbReference type="Gene3D" id="2.115.10.20">
    <property type="entry name" value="Glycosyl hydrolase domain, family 43"/>
    <property type="match status" value="1"/>
</dbReference>
<evidence type="ECO:0000313" key="9">
    <source>
        <dbReference type="EMBL" id="EOW79920.1"/>
    </source>
</evidence>
<keyword evidence="2 8" id="KW-0732">Signal</keyword>
<comment type="caution">
    <text evidence="9">The sequence shown here is derived from an EMBL/GenBank/DDBJ whole genome shotgun (WGS) entry which is preliminary data.</text>
</comment>
<feature type="chain" id="PRO_5030177105" evidence="8">
    <location>
        <begin position="29"/>
        <end position="470"/>
    </location>
</feature>
<feature type="signal peptide" evidence="8">
    <location>
        <begin position="1"/>
        <end position="28"/>
    </location>
</feature>
<dbReference type="OrthoDB" id="177947at2"/>
<dbReference type="GO" id="GO:0004553">
    <property type="term" value="F:hydrolase activity, hydrolyzing O-glycosyl compounds"/>
    <property type="evidence" value="ECO:0007669"/>
    <property type="project" value="InterPro"/>
</dbReference>
<dbReference type="EMBL" id="ASWJ01000011">
    <property type="protein sequence ID" value="EOW79920.1"/>
    <property type="molecule type" value="Genomic_DNA"/>
</dbReference>
<dbReference type="InterPro" id="IPR006710">
    <property type="entry name" value="Glyco_hydro_43"/>
</dbReference>
<dbReference type="PATRIC" id="fig|1121865.3.peg.1971"/>
<organism evidence="9 10">
    <name type="scientific">Enterococcus columbae DSM 7374 = ATCC 51263</name>
    <dbReference type="NCBI Taxonomy" id="1121865"/>
    <lineage>
        <taxon>Bacteria</taxon>
        <taxon>Bacillati</taxon>
        <taxon>Bacillota</taxon>
        <taxon>Bacilli</taxon>
        <taxon>Lactobacillales</taxon>
        <taxon>Enterococcaceae</taxon>
        <taxon>Enterococcus</taxon>
    </lineage>
</organism>
<evidence type="ECO:0000256" key="5">
    <source>
        <dbReference type="PIRSR" id="PIRSR606710-1"/>
    </source>
</evidence>
<dbReference type="Pfam" id="PF04616">
    <property type="entry name" value="Glyco_hydro_43"/>
    <property type="match status" value="1"/>
</dbReference>